<evidence type="ECO:0000259" key="18">
    <source>
        <dbReference type="PROSITE" id="PS50235"/>
    </source>
</evidence>
<dbReference type="PANTHER" id="PTHR24006">
    <property type="entry name" value="UBIQUITIN CARBOXYL-TERMINAL HYDROLASE"/>
    <property type="match status" value="1"/>
</dbReference>
<feature type="domain" description="UBP-type" evidence="19">
    <location>
        <begin position="171"/>
        <end position="280"/>
    </location>
</feature>
<dbReference type="InterPro" id="IPR050164">
    <property type="entry name" value="Peptidase_C19"/>
</dbReference>
<evidence type="ECO:0000256" key="7">
    <source>
        <dbReference type="ARBA" id="ARBA00022786"/>
    </source>
</evidence>
<evidence type="ECO:0000259" key="17">
    <source>
        <dbReference type="PROSITE" id="PS50030"/>
    </source>
</evidence>
<dbReference type="Gene3D" id="3.90.70.10">
    <property type="entry name" value="Cysteine proteinases"/>
    <property type="match status" value="1"/>
</dbReference>
<dbReference type="EMBL" id="CP058604">
    <property type="protein sequence ID" value="QLG70429.1"/>
    <property type="molecule type" value="Genomic_DNA"/>
</dbReference>
<keyword evidence="5" id="KW-0677">Repeat</keyword>
<dbReference type="KEGG" id="zmk:HG535_0A03680"/>
<evidence type="ECO:0000256" key="8">
    <source>
        <dbReference type="ARBA" id="ARBA00022801"/>
    </source>
</evidence>
<dbReference type="EC" id="3.4.19.12" evidence="11 15"/>
<protein>
    <recommendedName>
        <fullName evidence="11 15">Ubiquitin carboxyl-terminal hydrolase</fullName>
        <ecNumber evidence="11 15">3.4.19.12</ecNumber>
    </recommendedName>
</protein>
<evidence type="ECO:0000256" key="10">
    <source>
        <dbReference type="ARBA" id="ARBA00022833"/>
    </source>
</evidence>
<dbReference type="CDD" id="cd02658">
    <property type="entry name" value="Peptidase_C19B"/>
    <property type="match status" value="1"/>
</dbReference>
<keyword evidence="10 11" id="KW-0862">Zinc</keyword>
<dbReference type="Proteomes" id="UP000509704">
    <property type="component" value="Chromosome 1"/>
</dbReference>
<dbReference type="Gene3D" id="1.10.8.10">
    <property type="entry name" value="DNA helicase RuvA subunit, C-terminal domain"/>
    <property type="match status" value="2"/>
</dbReference>
<dbReference type="SMART" id="SM00290">
    <property type="entry name" value="ZnF_UBP"/>
    <property type="match status" value="1"/>
</dbReference>
<evidence type="ECO:0000256" key="14">
    <source>
        <dbReference type="PROSITE-ProRule" id="PRU00502"/>
    </source>
</evidence>
<evidence type="ECO:0000256" key="16">
    <source>
        <dbReference type="SAM" id="MobiDB-lite"/>
    </source>
</evidence>
<dbReference type="GO" id="GO:0005829">
    <property type="term" value="C:cytosol"/>
    <property type="evidence" value="ECO:0007669"/>
    <property type="project" value="TreeGrafter"/>
</dbReference>
<keyword evidence="8 11" id="KW-0378">Hydrolase</keyword>
<feature type="binding site" evidence="13">
    <location>
        <position position="213"/>
    </location>
    <ligand>
        <name>Zn(2+)</name>
        <dbReference type="ChEBI" id="CHEBI:29105"/>
    </ligand>
</feature>
<dbReference type="Pfam" id="PF00443">
    <property type="entry name" value="UCH"/>
    <property type="match status" value="1"/>
</dbReference>
<keyword evidence="21" id="KW-1185">Reference proteome</keyword>
<dbReference type="GeneID" id="59234065"/>
<evidence type="ECO:0000256" key="4">
    <source>
        <dbReference type="ARBA" id="ARBA00022723"/>
    </source>
</evidence>
<dbReference type="PROSITE" id="PS00973">
    <property type="entry name" value="USP_2"/>
    <property type="match status" value="1"/>
</dbReference>
<comment type="similarity">
    <text evidence="2 11 15">Belongs to the peptidase C19 family.</text>
</comment>
<gene>
    <name evidence="20" type="ORF">HG535_0A03680</name>
</gene>
<dbReference type="GO" id="GO:0016579">
    <property type="term" value="P:protein deubiquitination"/>
    <property type="evidence" value="ECO:0007669"/>
    <property type="project" value="InterPro"/>
</dbReference>
<feature type="active site" description="Proton acceptor" evidence="12">
    <location>
        <position position="736"/>
    </location>
</feature>
<dbReference type="InterPro" id="IPR013083">
    <property type="entry name" value="Znf_RING/FYVE/PHD"/>
</dbReference>
<dbReference type="GO" id="GO:0008270">
    <property type="term" value="F:zinc ion binding"/>
    <property type="evidence" value="ECO:0007669"/>
    <property type="project" value="UniProtKB-UniRule"/>
</dbReference>
<feature type="domain" description="UBA" evidence="17">
    <location>
        <begin position="583"/>
        <end position="624"/>
    </location>
</feature>
<feature type="domain" description="USP" evidence="18">
    <location>
        <begin position="324"/>
        <end position="782"/>
    </location>
</feature>
<dbReference type="SMART" id="SM00165">
    <property type="entry name" value="UBA"/>
    <property type="match status" value="2"/>
</dbReference>
<dbReference type="InterPro" id="IPR001607">
    <property type="entry name" value="Znf_UBP"/>
</dbReference>
<dbReference type="InterPro" id="IPR016652">
    <property type="entry name" value="Ubiquitinyl_hydrolase"/>
</dbReference>
<reference evidence="20 21" key="1">
    <citation type="submission" date="2020-07" db="EMBL/GenBank/DDBJ databases">
        <title>The yeast mating-type switching endonuclease HO is a domesticated member of an unorthodox homing genetic element family.</title>
        <authorList>
            <person name="Coughlan A.Y."/>
            <person name="Lombardi L."/>
            <person name="Braun-Galleani S."/>
            <person name="Martos A.R."/>
            <person name="Galeote V."/>
            <person name="Bigey F."/>
            <person name="Dequin S."/>
            <person name="Byrne K.P."/>
            <person name="Wolfe K.H."/>
        </authorList>
    </citation>
    <scope>NUCLEOTIDE SEQUENCE [LARGE SCALE GENOMIC DNA]</scope>
    <source>
        <strain evidence="20 21">NRRL Y-6702</strain>
    </source>
</reference>
<feature type="active site" description="Nucleophile" evidence="12">
    <location>
        <position position="333"/>
    </location>
</feature>
<dbReference type="Pfam" id="PF02148">
    <property type="entry name" value="zf-UBP"/>
    <property type="match status" value="1"/>
</dbReference>
<dbReference type="PIRSF" id="PIRSF016308">
    <property type="entry name" value="UBP"/>
    <property type="match status" value="1"/>
</dbReference>
<dbReference type="OrthoDB" id="361536at2759"/>
<evidence type="ECO:0000256" key="13">
    <source>
        <dbReference type="PIRSR" id="PIRSR016308-3"/>
    </source>
</evidence>
<dbReference type="PROSITE" id="PS50235">
    <property type="entry name" value="USP_3"/>
    <property type="match status" value="1"/>
</dbReference>
<evidence type="ECO:0000256" key="9">
    <source>
        <dbReference type="ARBA" id="ARBA00022807"/>
    </source>
</evidence>
<evidence type="ECO:0000313" key="21">
    <source>
        <dbReference type="Proteomes" id="UP000509704"/>
    </source>
</evidence>
<sequence>MSRAVLEDLIIPSVISKDECLFCYASVYNESNDSQIPTHSLYICLTTFQPVCEKHLPFHSQVIKEYASRDTLYYLNISKVKKLVPEDSNKDDDGNMNKKIKLHVVEKSEDELYNTFWMLIKYDADQLTSEQMYSCSDSNVPAVTREKVEQILRTKSQEMVDQTASWELSINSCIHTRNFKVPEGPSKKLVEKCFDCDLAQNLWLCLVCGNIGCGREQIGIEGHSHAKKHYENNPEHGLAVKLGSLSSTSCDVYCYACDEEVKFDDQSVFIQTLIKYGIDIGSKEANEKTLVELQVEQNMNWDFQMTDSKGQGLKKMMASKEYGCGLINLGNSCYMNSVLQCLLNGGVKHYSLDLIGHDFPIAVVYPEKNVECQVIKLNNAMCLEPNIYPDGIRPKSFKRCVAQSHQEFSSGKQQDALEFLTYLIDFLDEKLLKKMSSNPNDLLKFVFEDRLECKRCGKVKYTSQQASSIQIPLMENDQPQNLLDRLRDYTSGEELEFRCPVTGEMGTAVKSVGFRTFPDTLVINPIRIKLENWTPVKTNNELVMPGLEDIRDTLDISQFKSFGFNPSTEKLLPETDDSANSFEANPACVAQLSEMGFGANAITKALYVTGNQETEVAMNWLFQHMDDPGLNEQFSPPSKTNEKDSSHQVNPELLENMMSMGLDPKLCRKALILNHGDVNASVEWVFSNMDDNGELEEEPTTSENPDSEVTYGYPEAAPYELTGVVCHKGNSVQSGHYVAFIRKEVEGKQTWILYNDEKIVLASEESLNEIKKNGYLYFYSRI</sequence>
<dbReference type="PROSITE" id="PS50271">
    <property type="entry name" value="ZF_UBP"/>
    <property type="match status" value="1"/>
</dbReference>
<feature type="domain" description="UBA" evidence="17">
    <location>
        <begin position="648"/>
        <end position="688"/>
    </location>
</feature>
<dbReference type="Pfam" id="PF00627">
    <property type="entry name" value="UBA"/>
    <property type="match status" value="1"/>
</dbReference>
<dbReference type="GO" id="GO:0006508">
    <property type="term" value="P:proteolysis"/>
    <property type="evidence" value="ECO:0007669"/>
    <property type="project" value="UniProtKB-KW"/>
</dbReference>
<dbReference type="InterPro" id="IPR009060">
    <property type="entry name" value="UBA-like_sf"/>
</dbReference>
<dbReference type="InterPro" id="IPR038765">
    <property type="entry name" value="Papain-like_cys_pep_sf"/>
</dbReference>
<feature type="region of interest" description="Disordered" evidence="16">
    <location>
        <begin position="628"/>
        <end position="647"/>
    </location>
</feature>
<dbReference type="RefSeq" id="XP_037142157.1">
    <property type="nucleotide sequence ID" value="XM_037286262.1"/>
</dbReference>
<evidence type="ECO:0000256" key="5">
    <source>
        <dbReference type="ARBA" id="ARBA00022737"/>
    </source>
</evidence>
<dbReference type="Pfam" id="PF17807">
    <property type="entry name" value="zf-UBP_var"/>
    <property type="match status" value="1"/>
</dbReference>
<evidence type="ECO:0000256" key="15">
    <source>
        <dbReference type="RuleBase" id="RU366025"/>
    </source>
</evidence>
<dbReference type="PANTHER" id="PTHR24006:SF664">
    <property type="entry name" value="UBIQUITIN CARBOXYL-TERMINAL HYDROLASE"/>
    <property type="match status" value="1"/>
</dbReference>
<organism evidence="20 21">
    <name type="scientific">Zygotorulaspora mrakii</name>
    <name type="common">Zygosaccharomyces mrakii</name>
    <dbReference type="NCBI Taxonomy" id="42260"/>
    <lineage>
        <taxon>Eukaryota</taxon>
        <taxon>Fungi</taxon>
        <taxon>Dikarya</taxon>
        <taxon>Ascomycota</taxon>
        <taxon>Saccharomycotina</taxon>
        <taxon>Saccharomycetes</taxon>
        <taxon>Saccharomycetales</taxon>
        <taxon>Saccharomycetaceae</taxon>
        <taxon>Zygotorulaspora</taxon>
    </lineage>
</organism>
<accession>A0A7H9AXB6</accession>
<keyword evidence="7 11" id="KW-0833">Ubl conjugation pathway</keyword>
<name>A0A7H9AXB6_ZYGMR</name>
<dbReference type="GO" id="GO:0004843">
    <property type="term" value="F:cysteine-type deubiquitinase activity"/>
    <property type="evidence" value="ECO:0007669"/>
    <property type="project" value="UniProtKB-UniRule"/>
</dbReference>
<dbReference type="InterPro" id="IPR001394">
    <property type="entry name" value="Peptidase_C19_UCH"/>
</dbReference>
<dbReference type="AlphaFoldDB" id="A0A7H9AXB6"/>
<dbReference type="SUPFAM" id="SSF57850">
    <property type="entry name" value="RING/U-box"/>
    <property type="match status" value="1"/>
</dbReference>
<evidence type="ECO:0000256" key="12">
    <source>
        <dbReference type="PIRSR" id="PIRSR016308-1"/>
    </source>
</evidence>
<dbReference type="InterPro" id="IPR033864">
    <property type="entry name" value="UBA2_scUBP14-like"/>
</dbReference>
<keyword evidence="6 14" id="KW-0863">Zinc-finger</keyword>
<proteinExistence type="inferred from homology"/>
<evidence type="ECO:0000256" key="11">
    <source>
        <dbReference type="PIRNR" id="PIRNR016308"/>
    </source>
</evidence>
<evidence type="ECO:0000256" key="6">
    <source>
        <dbReference type="ARBA" id="ARBA00022771"/>
    </source>
</evidence>
<evidence type="ECO:0000313" key="20">
    <source>
        <dbReference type="EMBL" id="QLG70429.1"/>
    </source>
</evidence>
<dbReference type="InterPro" id="IPR018200">
    <property type="entry name" value="USP_CS"/>
</dbReference>
<dbReference type="SUPFAM" id="SSF54001">
    <property type="entry name" value="Cysteine proteinases"/>
    <property type="match status" value="1"/>
</dbReference>
<dbReference type="InterPro" id="IPR028889">
    <property type="entry name" value="USP"/>
</dbReference>
<dbReference type="GO" id="GO:0005634">
    <property type="term" value="C:nucleus"/>
    <property type="evidence" value="ECO:0007669"/>
    <property type="project" value="TreeGrafter"/>
</dbReference>
<feature type="binding site" evidence="13">
    <location>
        <position position="196"/>
    </location>
    <ligand>
        <name>Zn(2+)</name>
        <dbReference type="ChEBI" id="CHEBI:29105"/>
    </ligand>
</feature>
<evidence type="ECO:0000256" key="3">
    <source>
        <dbReference type="ARBA" id="ARBA00022670"/>
    </source>
</evidence>
<dbReference type="InterPro" id="IPR041432">
    <property type="entry name" value="UBP13_Znf-UBP_var"/>
</dbReference>
<dbReference type="Gene3D" id="3.30.40.10">
    <property type="entry name" value="Zinc/RING finger domain, C3HC4 (zinc finger)"/>
    <property type="match status" value="2"/>
</dbReference>
<keyword evidence="3 11" id="KW-0645">Protease</keyword>
<comment type="catalytic activity">
    <reaction evidence="1 11 15">
        <text>Thiol-dependent hydrolysis of ester, thioester, amide, peptide and isopeptide bonds formed by the C-terminal Gly of ubiquitin (a 76-residue protein attached to proteins as an intracellular targeting signal).</text>
        <dbReference type="EC" id="3.4.19.12"/>
    </reaction>
</comment>
<dbReference type="FunFam" id="1.10.8.10:FF:000086">
    <property type="entry name" value="Ubiquitin carboxyl-terminal hydrolase"/>
    <property type="match status" value="1"/>
</dbReference>
<evidence type="ECO:0000256" key="2">
    <source>
        <dbReference type="ARBA" id="ARBA00009085"/>
    </source>
</evidence>
<dbReference type="PROSITE" id="PS00972">
    <property type="entry name" value="USP_1"/>
    <property type="match status" value="1"/>
</dbReference>
<dbReference type="CDD" id="cd14298">
    <property type="entry name" value="UBA2_scUBP14_like"/>
    <property type="match status" value="1"/>
</dbReference>
<evidence type="ECO:0000259" key="19">
    <source>
        <dbReference type="PROSITE" id="PS50271"/>
    </source>
</evidence>
<feature type="binding site" evidence="13">
    <location>
        <position position="225"/>
    </location>
    <ligand>
        <name>Zn(2+)</name>
        <dbReference type="ChEBI" id="CHEBI:29105"/>
    </ligand>
</feature>
<feature type="binding site" evidence="13">
    <location>
        <position position="193"/>
    </location>
    <ligand>
        <name>Zn(2+)</name>
        <dbReference type="ChEBI" id="CHEBI:29105"/>
    </ligand>
</feature>
<dbReference type="PROSITE" id="PS50030">
    <property type="entry name" value="UBA"/>
    <property type="match status" value="2"/>
</dbReference>
<keyword evidence="4 11" id="KW-0479">Metal-binding</keyword>
<dbReference type="InterPro" id="IPR015940">
    <property type="entry name" value="UBA"/>
</dbReference>
<keyword evidence="9 11" id="KW-0788">Thiol protease</keyword>
<evidence type="ECO:0000256" key="1">
    <source>
        <dbReference type="ARBA" id="ARBA00000707"/>
    </source>
</evidence>
<dbReference type="SUPFAM" id="SSF46934">
    <property type="entry name" value="UBA-like"/>
    <property type="match status" value="1"/>
</dbReference>